<sequence>MVKIIALLLNCILVLCLCQTTQAFRLLEPTIDPDTNICTGVEGSAYRPYVRAFNASQGLFTHVYNIWLSKTENKLFTLSYHRTPGGNERGIQISKRNLDLTPVYEKSYNFDIDLRASTMDMNQTMMYIVNFNNQYNYVANFNSTTGDAVIIREIRNINLTNSIAVTEKHVLIATRILPRFQRGILVMDRSDLSIVNQIGLETYNFVSVHQMEGLNSQVLMIIHSVAQDRRRNLVDATNGGRVGFQLIDSTGSNTIQQLACGSEDCSHSSHSRAIRRSSGEILTSVRVESEILLLIEFSPNMKYSSIHQYIFTTAHSYMISLVEFPEANLIYSLIGSNPALSTPSLDPILVMFNSDTKEVIERWQTNFERKFINIMNQKDGFVYFGGRDDDGLGFLYKTVPSSFSLLEDKVSFESGSRDGIVLHDESRYTVSEVQLVWTRLTNATEGTELPNPVSYSYDELTDPSESSNSTFVWTGELFSNISVVNSARVTQDFGLPCCAEGQYWTYDVQIEPSDEIQVSIEDRKLIVQAPDNNTVQRYKVTIRVSSEFNYFTQYAQVLVEPCTVQNCQTCLETSGSVCQICQEDFTLDNGECLDEDDSIELFTARALGKTVSIDITATVSVSAVLIGSILSGESGSSAWVMINQYQLLLTTPTLETGLPEDVLVFLEEFEFFTLNFNFLEGWTLWKFEDVIDRFDYDQTVEGLNTVGYESGSVIVNQYNLGKALALLVLTDVSLLLVFLIFKKYLQKAIIKSVIEKFESFYFFTAYVRIIIEAFFFVFLTALSEVYENIGDVQDGLSYAAAIIISLTIFLIPGFLLWHYFRYRNIQNLAEDGKLTELYDGFKPRPLCQLYNFIFCSRRILNALIVVLLSDLPILVRLLTFDIVQLAGLAYSTIIRPFEEPRDNFLEILNDSFFMVFCIVITILYEEDHWNSSISNIVLYSIMVNGLLIALFCIAMSIKDVTISIVKKCRTNEDESKSSQRESLASFPNESTSKRSRYNKERASRKKKSPTRKRSEDEFMEEFKIEPKSIESSQGQSGNSSVANSDMVTKTKTSHTKDEHCSSKNSNASLHGEDYQGKPQKPNQSVESINFSEANRKSQRDKCSPLNSDRDSHSLDYSNEQSPEESL</sequence>
<feature type="compositionally biased region" description="Basic and acidic residues" evidence="1">
    <location>
        <begin position="1012"/>
        <end position="1028"/>
    </location>
</feature>
<feature type="compositionally biased region" description="Polar residues" evidence="1">
    <location>
        <begin position="1029"/>
        <end position="1050"/>
    </location>
</feature>
<feature type="transmembrane region" description="Helical" evidence="2">
    <location>
        <begin position="905"/>
        <end position="924"/>
    </location>
</feature>
<keyword evidence="2" id="KW-0812">Transmembrane</keyword>
<feature type="transmembrane region" description="Helical" evidence="2">
    <location>
        <begin position="761"/>
        <end position="783"/>
    </location>
</feature>
<name>A0AAD1X9K7_EUPCR</name>
<gene>
    <name evidence="4" type="ORF">ECRASSUSDP1_LOCUS9505</name>
</gene>
<reference evidence="4" key="1">
    <citation type="submission" date="2023-07" db="EMBL/GenBank/DDBJ databases">
        <authorList>
            <consortium name="AG Swart"/>
            <person name="Singh M."/>
            <person name="Singh A."/>
            <person name="Seah K."/>
            <person name="Emmerich C."/>
        </authorList>
    </citation>
    <scope>NUCLEOTIDE SEQUENCE</scope>
    <source>
        <strain evidence="4">DP1</strain>
    </source>
</reference>
<evidence type="ECO:0000313" key="5">
    <source>
        <dbReference type="Proteomes" id="UP001295684"/>
    </source>
</evidence>
<feature type="signal peptide" evidence="3">
    <location>
        <begin position="1"/>
        <end position="23"/>
    </location>
</feature>
<feature type="transmembrane region" description="Helical" evidence="2">
    <location>
        <begin position="723"/>
        <end position="741"/>
    </location>
</feature>
<feature type="chain" id="PRO_5042296107" evidence="3">
    <location>
        <begin position="24"/>
        <end position="1126"/>
    </location>
</feature>
<feature type="region of interest" description="Disordered" evidence="1">
    <location>
        <begin position="976"/>
        <end position="1126"/>
    </location>
</feature>
<feature type="transmembrane region" description="Helical" evidence="2">
    <location>
        <begin position="936"/>
        <end position="957"/>
    </location>
</feature>
<keyword evidence="2" id="KW-1133">Transmembrane helix</keyword>
<feature type="transmembrane region" description="Helical" evidence="2">
    <location>
        <begin position="795"/>
        <end position="817"/>
    </location>
</feature>
<evidence type="ECO:0000313" key="4">
    <source>
        <dbReference type="EMBL" id="CAI2368214.1"/>
    </source>
</evidence>
<evidence type="ECO:0000256" key="1">
    <source>
        <dbReference type="SAM" id="MobiDB-lite"/>
    </source>
</evidence>
<evidence type="ECO:0000256" key="3">
    <source>
        <dbReference type="SAM" id="SignalP"/>
    </source>
</evidence>
<organism evidence="4 5">
    <name type="scientific">Euplotes crassus</name>
    <dbReference type="NCBI Taxonomy" id="5936"/>
    <lineage>
        <taxon>Eukaryota</taxon>
        <taxon>Sar</taxon>
        <taxon>Alveolata</taxon>
        <taxon>Ciliophora</taxon>
        <taxon>Intramacronucleata</taxon>
        <taxon>Spirotrichea</taxon>
        <taxon>Hypotrichia</taxon>
        <taxon>Euplotida</taxon>
        <taxon>Euplotidae</taxon>
        <taxon>Moneuplotes</taxon>
    </lineage>
</organism>
<keyword evidence="5" id="KW-1185">Reference proteome</keyword>
<dbReference type="SUPFAM" id="SSF57184">
    <property type="entry name" value="Growth factor receptor domain"/>
    <property type="match status" value="1"/>
</dbReference>
<feature type="compositionally biased region" description="Basic and acidic residues" evidence="1">
    <location>
        <begin position="1093"/>
        <end position="1113"/>
    </location>
</feature>
<feature type="compositionally biased region" description="Polar residues" evidence="1">
    <location>
        <begin position="1080"/>
        <end position="1092"/>
    </location>
</feature>
<evidence type="ECO:0000256" key="2">
    <source>
        <dbReference type="SAM" id="Phobius"/>
    </source>
</evidence>
<proteinExistence type="predicted"/>
<dbReference type="InterPro" id="IPR009030">
    <property type="entry name" value="Growth_fac_rcpt_cys_sf"/>
</dbReference>
<protein>
    <submittedName>
        <fullName evidence="4">Uncharacterized protein</fullName>
    </submittedName>
</protein>
<dbReference type="Proteomes" id="UP001295684">
    <property type="component" value="Unassembled WGS sequence"/>
</dbReference>
<feature type="compositionally biased region" description="Polar residues" evidence="1">
    <location>
        <begin position="980"/>
        <end position="990"/>
    </location>
</feature>
<dbReference type="EMBL" id="CAMPGE010009344">
    <property type="protein sequence ID" value="CAI2368214.1"/>
    <property type="molecule type" value="Genomic_DNA"/>
</dbReference>
<keyword evidence="3" id="KW-0732">Signal</keyword>
<dbReference type="InterPro" id="IPR006212">
    <property type="entry name" value="Furin_repeat"/>
</dbReference>
<comment type="caution">
    <text evidence="4">The sequence shown here is derived from an EMBL/GenBank/DDBJ whole genome shotgun (WGS) entry which is preliminary data.</text>
</comment>
<keyword evidence="2" id="KW-0472">Membrane</keyword>
<accession>A0AAD1X9K7</accession>
<feature type="compositionally biased region" description="Basic residues" evidence="1">
    <location>
        <begin position="1002"/>
        <end position="1011"/>
    </location>
</feature>
<dbReference type="CDD" id="cd00064">
    <property type="entry name" value="FU"/>
    <property type="match status" value="1"/>
</dbReference>
<dbReference type="AlphaFoldDB" id="A0AAD1X9K7"/>